<reference evidence="1" key="1">
    <citation type="submission" date="2019-08" db="EMBL/GenBank/DDBJ databases">
        <authorList>
            <person name="Kucharzyk K."/>
            <person name="Murdoch R.W."/>
            <person name="Higgins S."/>
            <person name="Loffler F."/>
        </authorList>
    </citation>
    <scope>NUCLEOTIDE SEQUENCE</scope>
</reference>
<evidence type="ECO:0000313" key="1">
    <source>
        <dbReference type="EMBL" id="MPM51997.1"/>
    </source>
</evidence>
<name>A0A645AG55_9ZZZZ</name>
<gene>
    <name evidence="1" type="ORF">SDC9_98750</name>
</gene>
<dbReference type="EMBL" id="VSSQ01013667">
    <property type="protein sequence ID" value="MPM51997.1"/>
    <property type="molecule type" value="Genomic_DNA"/>
</dbReference>
<sequence>MHGANLAGRCVGKGHGKAHSPVRQDGGEIIVFSAFEHSVIRDGAGRDQPYDFTFDKPFGKGRVLGLLTDGHFVALLHQACNIGVHAVVRHTAHGCPLVQPAIPTG</sequence>
<accession>A0A645AG55</accession>
<protein>
    <submittedName>
        <fullName evidence="1">Uncharacterized protein</fullName>
    </submittedName>
</protein>
<organism evidence="1">
    <name type="scientific">bioreactor metagenome</name>
    <dbReference type="NCBI Taxonomy" id="1076179"/>
    <lineage>
        <taxon>unclassified sequences</taxon>
        <taxon>metagenomes</taxon>
        <taxon>ecological metagenomes</taxon>
    </lineage>
</organism>
<comment type="caution">
    <text evidence="1">The sequence shown here is derived from an EMBL/GenBank/DDBJ whole genome shotgun (WGS) entry which is preliminary data.</text>
</comment>
<proteinExistence type="predicted"/>
<dbReference type="AlphaFoldDB" id="A0A645AG55"/>
<dbReference type="AntiFam" id="ANF00084">
    <property type="entry name" value="Shadow ORF (opposite mutS)"/>
</dbReference>